<feature type="chain" id="PRO_5006406758" description="S-layer protein C-terminal domain-containing protein" evidence="1">
    <location>
        <begin position="35"/>
        <end position="145"/>
    </location>
</feature>
<evidence type="ECO:0000313" key="4">
    <source>
        <dbReference type="Proteomes" id="UP000051515"/>
    </source>
</evidence>
<sequence>MGDNIMKLFNKCLLLTSLFTIGLVPTISTIPAQAASTTKECDVKKLNEKDLYFLVGKDELVKAKGVEIITNNSHDVDEMDEITSSSDYMVKVLVPKTATYNLKGTKLSHTLSQGTVCSLGGQKKFAEKTYYKVGAEHFVPMTEVY</sequence>
<protein>
    <recommendedName>
        <fullName evidence="2">S-layer protein C-terminal domain-containing protein</fullName>
    </recommendedName>
</protein>
<proteinExistence type="predicted"/>
<comment type="caution">
    <text evidence="3">The sequence shown here is derived from an EMBL/GenBank/DDBJ whole genome shotgun (WGS) entry which is preliminary data.</text>
</comment>
<keyword evidence="1" id="KW-0732">Signal</keyword>
<accession>A0A0R1KPA0</accession>
<feature type="signal peptide" evidence="1">
    <location>
        <begin position="1"/>
        <end position="34"/>
    </location>
</feature>
<dbReference type="Pfam" id="PF03217">
    <property type="entry name" value="SlpA"/>
    <property type="match status" value="1"/>
</dbReference>
<keyword evidence="4" id="KW-1185">Reference proteome</keyword>
<evidence type="ECO:0000259" key="2">
    <source>
        <dbReference type="Pfam" id="PF03217"/>
    </source>
</evidence>
<gene>
    <name evidence="3" type="ORF">FC78_GL002158</name>
</gene>
<dbReference type="PATRIC" id="fig|1423788.3.peg.2226"/>
<dbReference type="InterPro" id="IPR024968">
    <property type="entry name" value="SlpA_C_lactobacillus"/>
</dbReference>
<evidence type="ECO:0000313" key="3">
    <source>
        <dbReference type="EMBL" id="KRK83347.1"/>
    </source>
</evidence>
<reference evidence="3 4" key="1">
    <citation type="journal article" date="2015" name="Genome Announc.">
        <title>Expanding the biotechnology potential of lactobacilli through comparative genomics of 213 strains and associated genera.</title>
        <authorList>
            <person name="Sun Z."/>
            <person name="Harris H.M."/>
            <person name="McCann A."/>
            <person name="Guo C."/>
            <person name="Argimon S."/>
            <person name="Zhang W."/>
            <person name="Yang X."/>
            <person name="Jeffery I.B."/>
            <person name="Cooney J.C."/>
            <person name="Kagawa T.F."/>
            <person name="Liu W."/>
            <person name="Song Y."/>
            <person name="Salvetti E."/>
            <person name="Wrobel A."/>
            <person name="Rasinkangas P."/>
            <person name="Parkhill J."/>
            <person name="Rea M.C."/>
            <person name="O'Sullivan O."/>
            <person name="Ritari J."/>
            <person name="Douillard F.P."/>
            <person name="Paul Ross R."/>
            <person name="Yang R."/>
            <person name="Briner A.E."/>
            <person name="Felis G.E."/>
            <person name="de Vos W.M."/>
            <person name="Barrangou R."/>
            <person name="Klaenhammer T.R."/>
            <person name="Caufield P.W."/>
            <person name="Cui Y."/>
            <person name="Zhang H."/>
            <person name="O'Toole P.W."/>
        </authorList>
    </citation>
    <scope>NUCLEOTIDE SEQUENCE [LARGE SCALE GENOMIC DNA]</scope>
    <source>
        <strain evidence="3 4">DSM 19674</strain>
    </source>
</reference>
<dbReference type="AlphaFoldDB" id="A0A0R1KPA0"/>
<dbReference type="STRING" id="1423788.FC78_GL002158"/>
<evidence type="ECO:0000256" key="1">
    <source>
        <dbReference type="SAM" id="SignalP"/>
    </source>
</evidence>
<organism evidence="3 4">
    <name type="scientific">Companilactobacillus bobalius DSM 19674</name>
    <dbReference type="NCBI Taxonomy" id="1423788"/>
    <lineage>
        <taxon>Bacteria</taxon>
        <taxon>Bacillati</taxon>
        <taxon>Bacillota</taxon>
        <taxon>Bacilli</taxon>
        <taxon>Lactobacillales</taxon>
        <taxon>Lactobacillaceae</taxon>
        <taxon>Companilactobacillus</taxon>
        <taxon>Companilactobacillus bobalius</taxon>
    </lineage>
</organism>
<feature type="domain" description="S-layer protein C-terminal" evidence="2">
    <location>
        <begin position="91"/>
        <end position="139"/>
    </location>
</feature>
<dbReference type="Proteomes" id="UP000051515">
    <property type="component" value="Unassembled WGS sequence"/>
</dbReference>
<name>A0A0R1KPA0_9LACO</name>
<dbReference type="EMBL" id="AZDY01000037">
    <property type="protein sequence ID" value="KRK83347.1"/>
    <property type="molecule type" value="Genomic_DNA"/>
</dbReference>